<feature type="signal peptide" evidence="1">
    <location>
        <begin position="1"/>
        <end position="21"/>
    </location>
</feature>
<protein>
    <recommendedName>
        <fullName evidence="4">Cadherin domain-containing protein</fullName>
    </recommendedName>
</protein>
<comment type="caution">
    <text evidence="2">The sequence shown here is derived from an EMBL/GenBank/DDBJ whole genome shotgun (WGS) entry which is preliminary data.</text>
</comment>
<gene>
    <name evidence="2" type="ORF">ACAOBT_LOCUS25319</name>
</gene>
<feature type="chain" id="PRO_5040285035" description="Cadherin domain-containing protein" evidence="1">
    <location>
        <begin position="22"/>
        <end position="400"/>
    </location>
</feature>
<organism evidence="2 3">
    <name type="scientific">Acanthoscelides obtectus</name>
    <name type="common">Bean weevil</name>
    <name type="synonym">Bruchus obtectus</name>
    <dbReference type="NCBI Taxonomy" id="200917"/>
    <lineage>
        <taxon>Eukaryota</taxon>
        <taxon>Metazoa</taxon>
        <taxon>Ecdysozoa</taxon>
        <taxon>Arthropoda</taxon>
        <taxon>Hexapoda</taxon>
        <taxon>Insecta</taxon>
        <taxon>Pterygota</taxon>
        <taxon>Neoptera</taxon>
        <taxon>Endopterygota</taxon>
        <taxon>Coleoptera</taxon>
        <taxon>Polyphaga</taxon>
        <taxon>Cucujiformia</taxon>
        <taxon>Chrysomeloidea</taxon>
        <taxon>Chrysomelidae</taxon>
        <taxon>Bruchinae</taxon>
        <taxon>Bruchini</taxon>
        <taxon>Acanthoscelides</taxon>
    </lineage>
</organism>
<reference evidence="2" key="1">
    <citation type="submission" date="2022-03" db="EMBL/GenBank/DDBJ databases">
        <authorList>
            <person name="Sayadi A."/>
        </authorList>
    </citation>
    <scope>NUCLEOTIDE SEQUENCE</scope>
</reference>
<dbReference type="EMBL" id="CAKOFQ010007388">
    <property type="protein sequence ID" value="CAH2000038.1"/>
    <property type="molecule type" value="Genomic_DNA"/>
</dbReference>
<name>A0A9P0LQT2_ACAOB</name>
<evidence type="ECO:0000313" key="3">
    <source>
        <dbReference type="Proteomes" id="UP001152888"/>
    </source>
</evidence>
<dbReference type="AlphaFoldDB" id="A0A9P0LQT2"/>
<dbReference type="Proteomes" id="UP001152888">
    <property type="component" value="Unassembled WGS sequence"/>
</dbReference>
<dbReference type="OrthoDB" id="6606209at2759"/>
<evidence type="ECO:0000313" key="2">
    <source>
        <dbReference type="EMBL" id="CAH2000038.1"/>
    </source>
</evidence>
<sequence>MKAIFLLLHVCFLLCLKCVTSQDNNKGQCSITVEDPFDWRFTIIELYDNKVDVELFSTTYDEPLSVESCEPNTEFFNVSANGTHFIIRSTHQMENFDKNTPKKSGFKNIHTQCSLMCTKAVSTLPIDFHVSDYNNHDPEFSQASYSYEVPSPIMLKTDFTIYGKSVVTEDVDFSNQDVQYTIDPDDFLVVTIKDDETKKYTAKFEAKNNIQLSEEKVYTITATDTGEIPGPRSTSATIRLKPNKDQSLDMPSFELPQYSFLYKDESSGLDPSDVSQRTIKLKTTKQDIVQNNLRITGELKNYLSPQYDPVTSTVFLKLLLPIRTSSAFLISTLSVTTDSTATTSIIVHIQSNSKDAPRFTEVLFTGHYDPVEEEVDLDMPIEVSSEAAVKVTVLVGGINP</sequence>
<accession>A0A9P0LQT2</accession>
<keyword evidence="1" id="KW-0732">Signal</keyword>
<evidence type="ECO:0000256" key="1">
    <source>
        <dbReference type="SAM" id="SignalP"/>
    </source>
</evidence>
<proteinExistence type="predicted"/>
<dbReference type="Gene3D" id="2.60.40.60">
    <property type="entry name" value="Cadherins"/>
    <property type="match status" value="1"/>
</dbReference>
<keyword evidence="3" id="KW-1185">Reference proteome</keyword>
<evidence type="ECO:0008006" key="4">
    <source>
        <dbReference type="Google" id="ProtNLM"/>
    </source>
</evidence>